<sequence>MIRIEGGRFSMGSDEYYPDEAPVHERTIESFWIEEYAVTNSRFAEFVQDTGYVTVAERPLDPADFPGASPADLLPGGMVFTQTAGPVDLSEFRHWWTWVPGASWRTPLGPGSSLEGRGEHPVVQVAFEDASAFAEWAGGRLPSEAEHEYAALGGTSGRRFAWGDDPYPDAAPRANTWIGRFPYDNRGRFGADTAPVGSFPANGYGLFDMIGNVWEWTGDHYSPRHVVPGVVVPDAGSRVNLLGTDGPVPGAPARRVLKGGSYLCSPDYCLRFRPAARSPQTEDSASTHIGFRVARDA</sequence>
<proteinExistence type="predicted"/>
<reference evidence="2 3" key="1">
    <citation type="journal article" date="2019" name="Int. J. Syst. Evol. Microbiol.">
        <title>The Global Catalogue of Microorganisms (GCM) 10K type strain sequencing project: providing services to taxonomists for standard genome sequencing and annotation.</title>
        <authorList>
            <consortium name="The Broad Institute Genomics Platform"/>
            <consortium name="The Broad Institute Genome Sequencing Center for Infectious Disease"/>
            <person name="Wu L."/>
            <person name="Ma J."/>
        </authorList>
    </citation>
    <scope>NUCLEOTIDE SEQUENCE [LARGE SCALE GENOMIC DNA]</scope>
    <source>
        <strain evidence="2 3">JCM 16117</strain>
    </source>
</reference>
<dbReference type="InterPro" id="IPR051043">
    <property type="entry name" value="Sulfatase_Mod_Factor_Kinase"/>
</dbReference>
<name>A0ABN3DZV9_9MICO</name>
<dbReference type="InterPro" id="IPR042095">
    <property type="entry name" value="SUMF_sf"/>
</dbReference>
<dbReference type="SUPFAM" id="SSF56436">
    <property type="entry name" value="C-type lectin-like"/>
    <property type="match status" value="1"/>
</dbReference>
<dbReference type="EMBL" id="BAAAQY010000011">
    <property type="protein sequence ID" value="GAA2244584.1"/>
    <property type="molecule type" value="Genomic_DNA"/>
</dbReference>
<keyword evidence="3" id="KW-1185">Reference proteome</keyword>
<dbReference type="Proteomes" id="UP001500929">
    <property type="component" value="Unassembled WGS sequence"/>
</dbReference>
<evidence type="ECO:0000313" key="2">
    <source>
        <dbReference type="EMBL" id="GAA2244584.1"/>
    </source>
</evidence>
<evidence type="ECO:0000313" key="3">
    <source>
        <dbReference type="Proteomes" id="UP001500929"/>
    </source>
</evidence>
<evidence type="ECO:0000259" key="1">
    <source>
        <dbReference type="Pfam" id="PF03781"/>
    </source>
</evidence>
<dbReference type="Gene3D" id="3.90.1580.10">
    <property type="entry name" value="paralog of FGE (formylglycine-generating enzyme)"/>
    <property type="match status" value="1"/>
</dbReference>
<comment type="caution">
    <text evidence="2">The sequence shown here is derived from an EMBL/GenBank/DDBJ whole genome shotgun (WGS) entry which is preliminary data.</text>
</comment>
<dbReference type="RefSeq" id="WP_259480712.1">
    <property type="nucleotide sequence ID" value="NZ_BAAAQY010000011.1"/>
</dbReference>
<dbReference type="PANTHER" id="PTHR23150:SF19">
    <property type="entry name" value="FORMYLGLYCINE-GENERATING ENZYME"/>
    <property type="match status" value="1"/>
</dbReference>
<gene>
    <name evidence="2" type="ORF">GCM10009851_32290</name>
</gene>
<dbReference type="PANTHER" id="PTHR23150">
    <property type="entry name" value="SULFATASE MODIFYING FACTOR 1, 2"/>
    <property type="match status" value="1"/>
</dbReference>
<organism evidence="2 3">
    <name type="scientific">Herbiconiux moechotypicola</name>
    <dbReference type="NCBI Taxonomy" id="637393"/>
    <lineage>
        <taxon>Bacteria</taxon>
        <taxon>Bacillati</taxon>
        <taxon>Actinomycetota</taxon>
        <taxon>Actinomycetes</taxon>
        <taxon>Micrococcales</taxon>
        <taxon>Microbacteriaceae</taxon>
        <taxon>Herbiconiux</taxon>
    </lineage>
</organism>
<protein>
    <submittedName>
        <fullName evidence="2">Formylglycine-generating enzyme family protein</fullName>
    </submittedName>
</protein>
<accession>A0ABN3DZV9</accession>
<dbReference type="Pfam" id="PF03781">
    <property type="entry name" value="FGE-sulfatase"/>
    <property type="match status" value="1"/>
</dbReference>
<dbReference type="InterPro" id="IPR016187">
    <property type="entry name" value="CTDL_fold"/>
</dbReference>
<dbReference type="InterPro" id="IPR005532">
    <property type="entry name" value="SUMF_dom"/>
</dbReference>
<feature type="domain" description="Sulfatase-modifying factor enzyme-like" evidence="1">
    <location>
        <begin position="1"/>
        <end position="295"/>
    </location>
</feature>